<proteinExistence type="predicted"/>
<dbReference type="EMBL" id="OW152838">
    <property type="protein sequence ID" value="CAH2059719.1"/>
    <property type="molecule type" value="Genomic_DNA"/>
</dbReference>
<organism evidence="1 2">
    <name type="scientific">Iphiclides podalirius</name>
    <name type="common">scarce swallowtail</name>
    <dbReference type="NCBI Taxonomy" id="110791"/>
    <lineage>
        <taxon>Eukaryota</taxon>
        <taxon>Metazoa</taxon>
        <taxon>Ecdysozoa</taxon>
        <taxon>Arthropoda</taxon>
        <taxon>Hexapoda</taxon>
        <taxon>Insecta</taxon>
        <taxon>Pterygota</taxon>
        <taxon>Neoptera</taxon>
        <taxon>Endopterygota</taxon>
        <taxon>Lepidoptera</taxon>
        <taxon>Glossata</taxon>
        <taxon>Ditrysia</taxon>
        <taxon>Papilionoidea</taxon>
        <taxon>Papilionidae</taxon>
        <taxon>Papilioninae</taxon>
        <taxon>Iphiclides</taxon>
    </lineage>
</organism>
<reference evidence="1" key="1">
    <citation type="submission" date="2022-03" db="EMBL/GenBank/DDBJ databases">
        <authorList>
            <person name="Martin H S."/>
        </authorList>
    </citation>
    <scope>NUCLEOTIDE SEQUENCE</scope>
</reference>
<feature type="non-terminal residue" evidence="1">
    <location>
        <position position="131"/>
    </location>
</feature>
<keyword evidence="2" id="KW-1185">Reference proteome</keyword>
<name>A0ABN8INN6_9NEOP</name>
<protein>
    <submittedName>
        <fullName evidence="1">Uncharacterized protein</fullName>
    </submittedName>
</protein>
<dbReference type="Proteomes" id="UP000837857">
    <property type="component" value="Chromosome 26"/>
</dbReference>
<gene>
    <name evidence="1" type="ORF">IPOD504_LOCUS10994</name>
</gene>
<evidence type="ECO:0000313" key="2">
    <source>
        <dbReference type="Proteomes" id="UP000837857"/>
    </source>
</evidence>
<evidence type="ECO:0000313" key="1">
    <source>
        <dbReference type="EMBL" id="CAH2059719.1"/>
    </source>
</evidence>
<accession>A0ABN8INN6</accession>
<sequence length="131" mass="14713">MPRCYRGRLIPALLPPRLATRRCVCEIITTRADKFGEIYQPARILECFPDKTRLFSLSILSSIGSSHGGVMTMSPYEVRANILPQLIPQPWLEKTFLCTDGVTPTDCQPTFSPIDGDAPRMRRVTSPIPNH</sequence>